<keyword evidence="7 11" id="KW-0238">DNA-binding</keyword>
<dbReference type="Gene3D" id="1.20.1060.10">
    <property type="entry name" value="Taq DNA Polymerase, Chain T, domain 4"/>
    <property type="match status" value="1"/>
</dbReference>
<dbReference type="SUPFAM" id="SSF53098">
    <property type="entry name" value="Ribonuclease H-like"/>
    <property type="match status" value="1"/>
</dbReference>
<comment type="catalytic activity">
    <reaction evidence="9 11">
        <text>DNA(n) + a 2'-deoxyribonucleoside 5'-triphosphate = DNA(n+1) + diphosphate</text>
        <dbReference type="Rhea" id="RHEA:22508"/>
        <dbReference type="Rhea" id="RHEA-COMP:17339"/>
        <dbReference type="Rhea" id="RHEA-COMP:17340"/>
        <dbReference type="ChEBI" id="CHEBI:33019"/>
        <dbReference type="ChEBI" id="CHEBI:61560"/>
        <dbReference type="ChEBI" id="CHEBI:173112"/>
        <dbReference type="EC" id="2.7.7.7"/>
    </reaction>
</comment>
<evidence type="ECO:0000256" key="1">
    <source>
        <dbReference type="ARBA" id="ARBA00007705"/>
    </source>
</evidence>
<organism evidence="13 14">
    <name type="scientific">Butyrivibrio hungatei</name>
    <dbReference type="NCBI Taxonomy" id="185008"/>
    <lineage>
        <taxon>Bacteria</taxon>
        <taxon>Bacillati</taxon>
        <taxon>Bacillota</taxon>
        <taxon>Clostridia</taxon>
        <taxon>Lachnospirales</taxon>
        <taxon>Lachnospiraceae</taxon>
        <taxon>Butyrivibrio</taxon>
    </lineage>
</organism>
<evidence type="ECO:0000256" key="7">
    <source>
        <dbReference type="ARBA" id="ARBA00023125"/>
    </source>
</evidence>
<evidence type="ECO:0000259" key="12">
    <source>
        <dbReference type="SMART" id="SM00482"/>
    </source>
</evidence>
<name>A0A1D9P1R8_9FIRM</name>
<dbReference type="NCBIfam" id="TIGR00593">
    <property type="entry name" value="pola"/>
    <property type="match status" value="1"/>
</dbReference>
<dbReference type="FunFam" id="1.10.150.20:FF:000002">
    <property type="entry name" value="DNA polymerase I"/>
    <property type="match status" value="1"/>
</dbReference>
<proteinExistence type="inferred from homology"/>
<dbReference type="GO" id="GO:0006261">
    <property type="term" value="P:DNA-templated DNA replication"/>
    <property type="evidence" value="ECO:0007669"/>
    <property type="project" value="UniProtKB-UniRule"/>
</dbReference>
<dbReference type="InterPro" id="IPR002298">
    <property type="entry name" value="DNA_polymerase_A"/>
</dbReference>
<dbReference type="RefSeq" id="WP_071176237.1">
    <property type="nucleotide sequence ID" value="NZ_CP017831.1"/>
</dbReference>
<evidence type="ECO:0000256" key="2">
    <source>
        <dbReference type="ARBA" id="ARBA00022679"/>
    </source>
</evidence>
<dbReference type="CDD" id="cd06140">
    <property type="entry name" value="DNA_polA_I_Bacillus_like_exo"/>
    <property type="match status" value="1"/>
</dbReference>
<evidence type="ECO:0000256" key="4">
    <source>
        <dbReference type="ARBA" id="ARBA00022705"/>
    </source>
</evidence>
<dbReference type="Gene3D" id="3.30.420.10">
    <property type="entry name" value="Ribonuclease H-like superfamily/Ribonuclease H"/>
    <property type="match status" value="1"/>
</dbReference>
<reference evidence="14" key="1">
    <citation type="submission" date="2016-10" db="EMBL/GenBank/DDBJ databases">
        <title>The complete genome sequence of the rumen bacterium Butyrivibrio hungatei MB2003.</title>
        <authorList>
            <person name="Palevich N."/>
            <person name="Kelly W.J."/>
            <person name="Leahy S.C."/>
            <person name="Altermann E."/>
            <person name="Rakonjac J."/>
            <person name="Attwood G.T."/>
        </authorList>
    </citation>
    <scope>NUCLEOTIDE SEQUENCE [LARGE SCALE GENOMIC DNA]</scope>
    <source>
        <strain evidence="14">MB2003</strain>
    </source>
</reference>
<dbReference type="FunFam" id="1.20.1060.10:FF:000001">
    <property type="entry name" value="DNA polymerase I"/>
    <property type="match status" value="1"/>
</dbReference>
<keyword evidence="2 11" id="KW-0808">Transferase</keyword>
<evidence type="ECO:0000313" key="14">
    <source>
        <dbReference type="Proteomes" id="UP000179284"/>
    </source>
</evidence>
<dbReference type="PANTHER" id="PTHR10133">
    <property type="entry name" value="DNA POLYMERASE I"/>
    <property type="match status" value="1"/>
</dbReference>
<dbReference type="GO" id="GO:0003677">
    <property type="term" value="F:DNA binding"/>
    <property type="evidence" value="ECO:0007669"/>
    <property type="project" value="UniProtKB-UniRule"/>
</dbReference>
<keyword evidence="6 11" id="KW-0239">DNA-directed DNA polymerase</keyword>
<dbReference type="SUPFAM" id="SSF56672">
    <property type="entry name" value="DNA/RNA polymerases"/>
    <property type="match status" value="1"/>
</dbReference>
<dbReference type="EMBL" id="CP017831">
    <property type="protein sequence ID" value="AOZ96557.1"/>
    <property type="molecule type" value="Genomic_DNA"/>
</dbReference>
<sequence length="704" mass="79389">MSENLLIINGNELVSDAFYKTPAFTDSDGVFVNGVYGGIFKLISILKTSEYKSMSISFSEDSVNERLKPQILKFREIIEENGQGEIAVTKELLESLENALKNLSPSGEVKGASFDMTMKVTSDLNEVEALFETRADRAAFYFLTDKEKILGLSITFDGSNVTYIPVENFITADYLGKKLTLLSEKMSLCSFDIKESYKYFDPYEFVNRTNGYKDEDVSGNKSFDVLIGAYLINPLKNDYEPWDVAKEYLKLTLPKRADLFGKEPLENADVKVLSDYASKIAYICYNAEPIIRAKLVKTGMERLMYNIEMPLSYILYSMEKEGIIVKRDELKAYGDKLLVRIDELEKAIYEAAGVEFNINSPKQLGEILFERLGLPAEKKTKSGYSTAADVLEKLAPEHKIVADILEYRGLTKLKSTYADGLAAFIADDNRIHTSFNQTITATGRISSTEPNLQNIPMRTELGRLIRKVFVPKDGYVFADADYSQIELRILAHMSKDKGLIDAYHEGEDIHRITASKVFHVPFEEVTPLQRRNAKAVNFGIVYGISAFGLSQDLSISAHEAKEYMEKYFETYPGVKKYQEDVIASAKAKGYSETMFGRRRPVPELKASNFNLRQFGERVAMNAPIQGTAADIMKIAMIDVFFKLKELSLKSKLILQIHDELVIETAPDEVDTVTKLLAEEMEKAVTLSVPMEVDCHTGSDWYEAK</sequence>
<evidence type="ECO:0000256" key="6">
    <source>
        <dbReference type="ARBA" id="ARBA00022932"/>
    </source>
</evidence>
<dbReference type="InterPro" id="IPR043502">
    <property type="entry name" value="DNA/RNA_pol_sf"/>
</dbReference>
<dbReference type="EC" id="2.7.7.7" evidence="10 11"/>
<gene>
    <name evidence="11" type="primary">polA</name>
    <name evidence="13" type="ORF">bhn_I1524</name>
</gene>
<comment type="similarity">
    <text evidence="1 11">Belongs to the DNA polymerase type-A family.</text>
</comment>
<evidence type="ECO:0000256" key="9">
    <source>
        <dbReference type="ARBA" id="ARBA00049244"/>
    </source>
</evidence>
<dbReference type="PRINTS" id="PR00868">
    <property type="entry name" value="DNAPOLI"/>
</dbReference>
<dbReference type="Gene3D" id="3.30.70.370">
    <property type="match status" value="1"/>
</dbReference>
<dbReference type="Gene3D" id="1.10.150.20">
    <property type="entry name" value="5' to 3' exonuclease, C-terminal subdomain"/>
    <property type="match status" value="1"/>
</dbReference>
<feature type="domain" description="DNA-directed DNA polymerase family A palm" evidence="12">
    <location>
        <begin position="462"/>
        <end position="668"/>
    </location>
</feature>
<dbReference type="AlphaFoldDB" id="A0A1D9P1R8"/>
<protein>
    <recommendedName>
        <fullName evidence="10 11">DNA polymerase I</fullName>
        <ecNumber evidence="10 11">2.7.7.7</ecNumber>
    </recommendedName>
</protein>
<comment type="subunit">
    <text evidence="11">Single-chain monomer with multiple functions.</text>
</comment>
<dbReference type="InterPro" id="IPR036397">
    <property type="entry name" value="RNaseH_sf"/>
</dbReference>
<accession>A0A1D9P1R8</accession>
<keyword evidence="4 11" id="KW-0235">DNA replication</keyword>
<dbReference type="CDD" id="cd08637">
    <property type="entry name" value="DNA_pol_A_pol_I_C"/>
    <property type="match status" value="1"/>
</dbReference>
<dbReference type="InterPro" id="IPR019760">
    <property type="entry name" value="DNA-dir_DNA_pol_A_CS"/>
</dbReference>
<dbReference type="OrthoDB" id="9806424at2"/>
<dbReference type="SMART" id="SM00482">
    <property type="entry name" value="POLAc"/>
    <property type="match status" value="1"/>
</dbReference>
<dbReference type="InterPro" id="IPR001098">
    <property type="entry name" value="DNA-dir_DNA_pol_A_palm_dom"/>
</dbReference>
<dbReference type="GO" id="GO:0006302">
    <property type="term" value="P:double-strand break repair"/>
    <property type="evidence" value="ECO:0007669"/>
    <property type="project" value="TreeGrafter"/>
</dbReference>
<dbReference type="Proteomes" id="UP000179284">
    <property type="component" value="Chromosome I"/>
</dbReference>
<evidence type="ECO:0000256" key="11">
    <source>
        <dbReference type="RuleBase" id="RU004460"/>
    </source>
</evidence>
<dbReference type="PANTHER" id="PTHR10133:SF27">
    <property type="entry name" value="DNA POLYMERASE NU"/>
    <property type="match status" value="1"/>
</dbReference>
<dbReference type="InterPro" id="IPR012337">
    <property type="entry name" value="RNaseH-like_sf"/>
</dbReference>
<dbReference type="Pfam" id="PF00476">
    <property type="entry name" value="DNA_pol_A"/>
    <property type="match status" value="1"/>
</dbReference>
<dbReference type="PROSITE" id="PS00447">
    <property type="entry name" value="DNA_POLYMERASE_A"/>
    <property type="match status" value="1"/>
</dbReference>
<dbReference type="KEGG" id="bhu:bhn_I1524"/>
<evidence type="ECO:0000256" key="5">
    <source>
        <dbReference type="ARBA" id="ARBA00022763"/>
    </source>
</evidence>
<dbReference type="GO" id="GO:0003887">
    <property type="term" value="F:DNA-directed DNA polymerase activity"/>
    <property type="evidence" value="ECO:0007669"/>
    <property type="project" value="UniProtKB-UniRule"/>
</dbReference>
<keyword evidence="8 11" id="KW-0234">DNA repair</keyword>
<evidence type="ECO:0000256" key="10">
    <source>
        <dbReference type="NCBIfam" id="TIGR00593"/>
    </source>
</evidence>
<evidence type="ECO:0000256" key="8">
    <source>
        <dbReference type="ARBA" id="ARBA00023204"/>
    </source>
</evidence>
<keyword evidence="14" id="KW-1185">Reference proteome</keyword>
<keyword evidence="5 11" id="KW-0227">DNA damage</keyword>
<dbReference type="InterPro" id="IPR018320">
    <property type="entry name" value="DNA_polymerase_1"/>
</dbReference>
<evidence type="ECO:0000256" key="3">
    <source>
        <dbReference type="ARBA" id="ARBA00022695"/>
    </source>
</evidence>
<keyword evidence="3 11" id="KW-0548">Nucleotidyltransferase</keyword>
<evidence type="ECO:0000313" key="13">
    <source>
        <dbReference type="EMBL" id="AOZ96557.1"/>
    </source>
</evidence>